<feature type="region of interest" description="Disordered" evidence="4">
    <location>
        <begin position="70"/>
        <end position="97"/>
    </location>
</feature>
<dbReference type="AlphaFoldDB" id="A0AAU8JCN7"/>
<dbReference type="Pfam" id="PF00400">
    <property type="entry name" value="WD40"/>
    <property type="match status" value="2"/>
</dbReference>
<evidence type="ECO:0000313" key="5">
    <source>
        <dbReference type="EMBL" id="XCM36573.1"/>
    </source>
</evidence>
<protein>
    <submittedName>
        <fullName evidence="5">Uncharacterized protein</fullName>
    </submittedName>
</protein>
<sequence>MIQTWQSVNTLTGHSAPVLGLAFSADGETIASSSIDGTIQLWNARTGKEGKTPIGHEDFVNGVAFSPDGHILASGSTDSETLGSEDRGGDPNPDGTF</sequence>
<evidence type="ECO:0000256" key="2">
    <source>
        <dbReference type="ARBA" id="ARBA00022737"/>
    </source>
</evidence>
<evidence type="ECO:0000256" key="3">
    <source>
        <dbReference type="PROSITE-ProRule" id="PRU00221"/>
    </source>
</evidence>
<feature type="repeat" description="WD" evidence="3">
    <location>
        <begin position="53"/>
        <end position="79"/>
    </location>
</feature>
<dbReference type="PROSITE" id="PS50082">
    <property type="entry name" value="WD_REPEATS_2"/>
    <property type="match status" value="2"/>
</dbReference>
<dbReference type="PROSITE" id="PS50294">
    <property type="entry name" value="WD_REPEATS_REGION"/>
    <property type="match status" value="1"/>
</dbReference>
<dbReference type="PROSITE" id="PS00678">
    <property type="entry name" value="WD_REPEATS_1"/>
    <property type="match status" value="1"/>
</dbReference>
<feature type="repeat" description="WD" evidence="3">
    <location>
        <begin position="11"/>
        <end position="52"/>
    </location>
</feature>
<dbReference type="InterPro" id="IPR015943">
    <property type="entry name" value="WD40/YVTN_repeat-like_dom_sf"/>
</dbReference>
<reference evidence="5" key="1">
    <citation type="submission" date="2024-07" db="EMBL/GenBank/DDBJ databases">
        <authorList>
            <person name="Kim Y.J."/>
            <person name="Jeong J.Y."/>
        </authorList>
    </citation>
    <scope>NUCLEOTIDE SEQUENCE</scope>
    <source>
        <strain evidence="5">GIHE-MW2</strain>
    </source>
</reference>
<organism evidence="5">
    <name type="scientific">Planktothricoides raciborskii GIHE-MW2</name>
    <dbReference type="NCBI Taxonomy" id="2792601"/>
    <lineage>
        <taxon>Bacteria</taxon>
        <taxon>Bacillati</taxon>
        <taxon>Cyanobacteriota</taxon>
        <taxon>Cyanophyceae</taxon>
        <taxon>Oscillatoriophycideae</taxon>
        <taxon>Oscillatoriales</taxon>
        <taxon>Oscillatoriaceae</taxon>
        <taxon>Planktothricoides</taxon>
    </lineage>
</organism>
<keyword evidence="2" id="KW-0677">Repeat</keyword>
<proteinExistence type="predicted"/>
<dbReference type="InterPro" id="IPR019775">
    <property type="entry name" value="WD40_repeat_CS"/>
</dbReference>
<evidence type="ECO:0000256" key="1">
    <source>
        <dbReference type="ARBA" id="ARBA00022574"/>
    </source>
</evidence>
<dbReference type="RefSeq" id="WP_054469003.1">
    <property type="nucleotide sequence ID" value="NZ_CP159837.1"/>
</dbReference>
<dbReference type="InterPro" id="IPR001680">
    <property type="entry name" value="WD40_rpt"/>
</dbReference>
<dbReference type="PANTHER" id="PTHR19879:SF9">
    <property type="entry name" value="TRANSCRIPTION INITIATION FACTOR TFIID SUBUNIT 5"/>
    <property type="match status" value="1"/>
</dbReference>
<gene>
    <name evidence="5" type="ORF">ABWT76_005342</name>
</gene>
<evidence type="ECO:0000256" key="4">
    <source>
        <dbReference type="SAM" id="MobiDB-lite"/>
    </source>
</evidence>
<dbReference type="SUPFAM" id="SSF50978">
    <property type="entry name" value="WD40 repeat-like"/>
    <property type="match status" value="1"/>
</dbReference>
<dbReference type="PANTHER" id="PTHR19879">
    <property type="entry name" value="TRANSCRIPTION INITIATION FACTOR TFIID"/>
    <property type="match status" value="1"/>
</dbReference>
<dbReference type="Gene3D" id="2.130.10.10">
    <property type="entry name" value="YVTN repeat-like/Quinoprotein amine dehydrogenase"/>
    <property type="match status" value="1"/>
</dbReference>
<dbReference type="InterPro" id="IPR036322">
    <property type="entry name" value="WD40_repeat_dom_sf"/>
</dbReference>
<accession>A0AAU8JCN7</accession>
<keyword evidence="1 3" id="KW-0853">WD repeat</keyword>
<dbReference type="SMART" id="SM00320">
    <property type="entry name" value="WD40"/>
    <property type="match status" value="2"/>
</dbReference>
<name>A0AAU8JCN7_9CYAN</name>
<dbReference type="EMBL" id="CP159837">
    <property type="protein sequence ID" value="XCM36573.1"/>
    <property type="molecule type" value="Genomic_DNA"/>
</dbReference>